<reference evidence="3" key="1">
    <citation type="submission" date="2021-08" db="EMBL/GenBank/DDBJ databases">
        <authorList>
            <person name="Misof B."/>
            <person name="Oliver O."/>
            <person name="Podsiadlowski L."/>
            <person name="Donath A."/>
            <person name="Peters R."/>
            <person name="Mayer C."/>
            <person name="Rust J."/>
            <person name="Gunkel S."/>
            <person name="Lesny P."/>
            <person name="Martin S."/>
            <person name="Oeyen J.P."/>
            <person name="Petersen M."/>
            <person name="Panagiotis P."/>
            <person name="Wilbrandt J."/>
            <person name="Tanja T."/>
        </authorList>
    </citation>
    <scope>NUCLEOTIDE SEQUENCE</scope>
    <source>
        <strain evidence="3">GBR_01_08_01A</strain>
        <tissue evidence="3">Thorax + abdomen</tissue>
    </source>
</reference>
<feature type="domain" description="PH" evidence="2">
    <location>
        <begin position="151"/>
        <end position="256"/>
    </location>
</feature>
<dbReference type="InterPro" id="IPR011993">
    <property type="entry name" value="PH-like_dom_sf"/>
</dbReference>
<feature type="compositionally biased region" description="Polar residues" evidence="1">
    <location>
        <begin position="458"/>
        <end position="467"/>
    </location>
</feature>
<accession>A0AAD9RZX5</accession>
<dbReference type="Gene3D" id="2.30.29.30">
    <property type="entry name" value="Pleckstrin-homology domain (PH domain)/Phosphotyrosine-binding domain (PTB)"/>
    <property type="match status" value="1"/>
</dbReference>
<feature type="region of interest" description="Disordered" evidence="1">
    <location>
        <begin position="741"/>
        <end position="764"/>
    </location>
</feature>
<dbReference type="PROSITE" id="PS50003">
    <property type="entry name" value="PH_DOMAIN"/>
    <property type="match status" value="1"/>
</dbReference>
<dbReference type="InterPro" id="IPR001849">
    <property type="entry name" value="PH_domain"/>
</dbReference>
<feature type="compositionally biased region" description="Basic and acidic residues" evidence="1">
    <location>
        <begin position="503"/>
        <end position="528"/>
    </location>
</feature>
<dbReference type="Proteomes" id="UP001258017">
    <property type="component" value="Unassembled WGS sequence"/>
</dbReference>
<feature type="compositionally biased region" description="Basic and acidic residues" evidence="1">
    <location>
        <begin position="306"/>
        <end position="323"/>
    </location>
</feature>
<feature type="compositionally biased region" description="Polar residues" evidence="1">
    <location>
        <begin position="696"/>
        <end position="706"/>
    </location>
</feature>
<feature type="region of interest" description="Disordered" evidence="1">
    <location>
        <begin position="302"/>
        <end position="333"/>
    </location>
</feature>
<evidence type="ECO:0000256" key="1">
    <source>
        <dbReference type="SAM" id="MobiDB-lite"/>
    </source>
</evidence>
<sequence>MGLDAEFTVILREIVQFLECLREAKLSSALETIRENLLLRSKTALSVFTMTDGTTSAAEPYLHMNASSKGLLPLQITETKELDAQEYVGAEEHGVKTDDQKRPLSQIHPDHYETFLSVVAEDEKKREQEETKESALVEIYRSFSAARAKSNSLKCGPLFRKEGKKLFVFEQYRISWVALVGTHLLIYGSERDSKPYIVKGIRGYSGRPSPNAVARDQRRSESAFEIFKPGNKTLQFVARTPKDMEQWVTKICQICSNEKPTTFDHGKEDSSPIGTITEVITEEIISNDRLTDSKIQTTFASVNESKTSKPDQDKKVSITDKKSPPPLPARIPVALSRGLPSLPRSEAISSYEAMDDEEDDIYHRIEDFGSKTCYQNMATKNREHEKSKKADSYDDVHAILKKEEKNVKLVSKEENASSTLQNEKVSYEETYDDISSASASREKKDREVIRSEDVNDTCEPQQSTLATDVSYDDVTALVNTTPPGNKVKDKDEEAQKKLSNKKSFLDRMRNRKESPQKKEKTTAARRETLTPPRIVQIEETITYDNVSELMTAKAASVPEEMAEYTCPPTPRPIFIKPPPVTLPIEEALYDDVNGFLKKKDQQLKQQQLQSNLQNLEKRIPDDDEHYKSPRSETWLHTSPSQEEEELYDDIDILANFTARRRQMSDEIKDQDTIKPSSSPDKKSWNRFVTNRKLKLNDSTGSGSNKRVSTEIMDPDSLEEQPNFSRKNKTFQKLINKMENSLGRVSPRTVPTTSMNKSCGLNTSA</sequence>
<gene>
    <name evidence="3" type="ORF">KPH14_001747</name>
</gene>
<reference evidence="3" key="2">
    <citation type="journal article" date="2023" name="Commun. Biol.">
        <title>Intrasexual cuticular hydrocarbon dimorphism in a wasp sheds light on hydrocarbon biosynthesis genes in Hymenoptera.</title>
        <authorList>
            <person name="Moris V.C."/>
            <person name="Podsiadlowski L."/>
            <person name="Martin S."/>
            <person name="Oeyen J.P."/>
            <person name="Donath A."/>
            <person name="Petersen M."/>
            <person name="Wilbrandt J."/>
            <person name="Misof B."/>
            <person name="Liedtke D."/>
            <person name="Thamm M."/>
            <person name="Scheiner R."/>
            <person name="Schmitt T."/>
            <person name="Niehuis O."/>
        </authorList>
    </citation>
    <scope>NUCLEOTIDE SEQUENCE</scope>
    <source>
        <strain evidence="3">GBR_01_08_01A</strain>
    </source>
</reference>
<keyword evidence="4" id="KW-1185">Reference proteome</keyword>
<feature type="region of interest" description="Disordered" evidence="1">
    <location>
        <begin position="409"/>
        <end position="533"/>
    </location>
</feature>
<dbReference type="EMBL" id="JAIFRP010000002">
    <property type="protein sequence ID" value="KAK2588884.1"/>
    <property type="molecule type" value="Genomic_DNA"/>
</dbReference>
<organism evidence="3 4">
    <name type="scientific">Odynerus spinipes</name>
    <dbReference type="NCBI Taxonomy" id="1348599"/>
    <lineage>
        <taxon>Eukaryota</taxon>
        <taxon>Metazoa</taxon>
        <taxon>Ecdysozoa</taxon>
        <taxon>Arthropoda</taxon>
        <taxon>Hexapoda</taxon>
        <taxon>Insecta</taxon>
        <taxon>Pterygota</taxon>
        <taxon>Neoptera</taxon>
        <taxon>Endopterygota</taxon>
        <taxon>Hymenoptera</taxon>
        <taxon>Apocrita</taxon>
        <taxon>Aculeata</taxon>
        <taxon>Vespoidea</taxon>
        <taxon>Vespidae</taxon>
        <taxon>Eumeninae</taxon>
        <taxon>Odynerus</taxon>
    </lineage>
</organism>
<evidence type="ECO:0000259" key="2">
    <source>
        <dbReference type="PROSITE" id="PS50003"/>
    </source>
</evidence>
<feature type="region of interest" description="Disordered" evidence="1">
    <location>
        <begin position="664"/>
        <end position="726"/>
    </location>
</feature>
<proteinExistence type="predicted"/>
<protein>
    <recommendedName>
        <fullName evidence="2">PH domain-containing protein</fullName>
    </recommendedName>
</protein>
<feature type="compositionally biased region" description="Polar residues" evidence="1">
    <location>
        <begin position="748"/>
        <end position="764"/>
    </location>
</feature>
<name>A0AAD9RZX5_9HYME</name>
<evidence type="ECO:0000313" key="3">
    <source>
        <dbReference type="EMBL" id="KAK2588884.1"/>
    </source>
</evidence>
<dbReference type="SMART" id="SM00233">
    <property type="entry name" value="PH"/>
    <property type="match status" value="1"/>
</dbReference>
<feature type="compositionally biased region" description="Basic and acidic residues" evidence="1">
    <location>
        <begin position="615"/>
        <end position="630"/>
    </location>
</feature>
<feature type="region of interest" description="Disordered" evidence="1">
    <location>
        <begin position="612"/>
        <end position="642"/>
    </location>
</feature>
<comment type="caution">
    <text evidence="3">The sequence shown here is derived from an EMBL/GenBank/DDBJ whole genome shotgun (WGS) entry which is preliminary data.</text>
</comment>
<evidence type="ECO:0000313" key="4">
    <source>
        <dbReference type="Proteomes" id="UP001258017"/>
    </source>
</evidence>
<dbReference type="SUPFAM" id="SSF50729">
    <property type="entry name" value="PH domain-like"/>
    <property type="match status" value="1"/>
</dbReference>
<feature type="compositionally biased region" description="Basic and acidic residues" evidence="1">
    <location>
        <begin position="486"/>
        <end position="496"/>
    </location>
</feature>
<feature type="compositionally biased region" description="Basic and acidic residues" evidence="1">
    <location>
        <begin position="440"/>
        <end position="453"/>
    </location>
</feature>
<dbReference type="AlphaFoldDB" id="A0AAD9RZX5"/>